<gene>
    <name evidence="2" type="ORF">PLXY2_LOCUS10322</name>
</gene>
<name>A0A8S4FS07_PLUXY</name>
<dbReference type="Proteomes" id="UP000653454">
    <property type="component" value="Unassembled WGS sequence"/>
</dbReference>
<accession>A0A8S4FS07</accession>
<protein>
    <submittedName>
        <fullName evidence="2">(diamondback moth) hypothetical protein</fullName>
    </submittedName>
</protein>
<reference evidence="2" key="1">
    <citation type="submission" date="2020-11" db="EMBL/GenBank/DDBJ databases">
        <authorList>
            <person name="Whiteford S."/>
        </authorList>
    </citation>
    <scope>NUCLEOTIDE SEQUENCE</scope>
</reference>
<keyword evidence="3" id="KW-1185">Reference proteome</keyword>
<evidence type="ECO:0000256" key="1">
    <source>
        <dbReference type="SAM" id="MobiDB-lite"/>
    </source>
</evidence>
<organism evidence="2 3">
    <name type="scientific">Plutella xylostella</name>
    <name type="common">Diamondback moth</name>
    <name type="synonym">Plutella maculipennis</name>
    <dbReference type="NCBI Taxonomy" id="51655"/>
    <lineage>
        <taxon>Eukaryota</taxon>
        <taxon>Metazoa</taxon>
        <taxon>Ecdysozoa</taxon>
        <taxon>Arthropoda</taxon>
        <taxon>Hexapoda</taxon>
        <taxon>Insecta</taxon>
        <taxon>Pterygota</taxon>
        <taxon>Neoptera</taxon>
        <taxon>Endopterygota</taxon>
        <taxon>Lepidoptera</taxon>
        <taxon>Glossata</taxon>
        <taxon>Ditrysia</taxon>
        <taxon>Yponomeutoidea</taxon>
        <taxon>Plutellidae</taxon>
        <taxon>Plutella</taxon>
    </lineage>
</organism>
<feature type="non-terminal residue" evidence="2">
    <location>
        <position position="1"/>
    </location>
</feature>
<evidence type="ECO:0000313" key="3">
    <source>
        <dbReference type="Proteomes" id="UP000653454"/>
    </source>
</evidence>
<evidence type="ECO:0000313" key="2">
    <source>
        <dbReference type="EMBL" id="CAG9131430.1"/>
    </source>
</evidence>
<dbReference type="AlphaFoldDB" id="A0A8S4FS07"/>
<dbReference type="EMBL" id="CAJHNJ030000045">
    <property type="protein sequence ID" value="CAG9131430.1"/>
    <property type="molecule type" value="Genomic_DNA"/>
</dbReference>
<feature type="region of interest" description="Disordered" evidence="1">
    <location>
        <begin position="1"/>
        <end position="34"/>
    </location>
</feature>
<comment type="caution">
    <text evidence="2">The sequence shown here is derived from an EMBL/GenBank/DDBJ whole genome shotgun (WGS) entry which is preliminary data.</text>
</comment>
<proteinExistence type="predicted"/>
<sequence length="66" mass="7284">VNFPLLNQEHGGLGRGEEGEQVQRGHGAAQPRHRVEVQHVSRDVHQQVAQVLGQDEERAERAADAV</sequence>